<dbReference type="PANTHER" id="PTHR47706:SF6">
    <property type="entry name" value="NMRA-LIKE FAMILY PROTEIN (AFU_ORTHOLOGUE AFUA_6G00280)"/>
    <property type="match status" value="1"/>
</dbReference>
<dbReference type="InterPro" id="IPR051609">
    <property type="entry name" value="NmrA/Isoflavone_reductase-like"/>
</dbReference>
<sequence>MKVAVLGATGETGSSIINGLLESSRPRYDITALTRPSSLESPKILSMKKRGIRVVAADITSPENQLVQLVAGMDVVISAIAPFHHDAEIPLINASKIAGVKRYVPCFFGPVAPPKGILTLRDMKEDVLNHIKKVFLPFTVIDIGWWYQLALPRLPSGRIDDALLMPMENIAGEGNVPSALTHLDDIGKYVSRIVADPRTLNQMVFAYNELHTQNQVFDMLERISGEKIKRKHRSRQDIEAAVSELSASEAGSSEAHMLQYQQYLISWGIRGDNTPDYARYLGYLDSKQLYPEFEGKTLEFHCQETLNGSARKLYADRVA</sequence>
<dbReference type="Pfam" id="PF05368">
    <property type="entry name" value="NmrA"/>
    <property type="match status" value="1"/>
</dbReference>
<dbReference type="InterPro" id="IPR045312">
    <property type="entry name" value="PCBER-like"/>
</dbReference>
<organism evidence="4 5">
    <name type="scientific">Purpureocillium lilacinum</name>
    <name type="common">Paecilomyces lilacinus</name>
    <dbReference type="NCBI Taxonomy" id="33203"/>
    <lineage>
        <taxon>Eukaryota</taxon>
        <taxon>Fungi</taxon>
        <taxon>Dikarya</taxon>
        <taxon>Ascomycota</taxon>
        <taxon>Pezizomycotina</taxon>
        <taxon>Sordariomycetes</taxon>
        <taxon>Hypocreomycetidae</taxon>
        <taxon>Hypocreales</taxon>
        <taxon>Ophiocordycipitaceae</taxon>
        <taxon>Purpureocillium</taxon>
    </lineage>
</organism>
<gene>
    <name evidence="4" type="ORF">PCL_11312</name>
</gene>
<accession>A0A2U3DPU7</accession>
<dbReference type="SUPFAM" id="SSF51735">
    <property type="entry name" value="NAD(P)-binding Rossmann-fold domains"/>
    <property type="match status" value="1"/>
</dbReference>
<dbReference type="CDD" id="cd05259">
    <property type="entry name" value="PCBER_SDR_a"/>
    <property type="match status" value="1"/>
</dbReference>
<comment type="caution">
    <text evidence="4">The sequence shown here is derived from an EMBL/GenBank/DDBJ whole genome shotgun (WGS) entry which is preliminary data.</text>
</comment>
<dbReference type="InterPro" id="IPR036291">
    <property type="entry name" value="NAD(P)-bd_dom_sf"/>
</dbReference>
<dbReference type="GO" id="GO:0016491">
    <property type="term" value="F:oxidoreductase activity"/>
    <property type="evidence" value="ECO:0007669"/>
    <property type="project" value="UniProtKB-KW"/>
</dbReference>
<feature type="domain" description="NmrA-like" evidence="3">
    <location>
        <begin position="2"/>
        <end position="237"/>
    </location>
</feature>
<protein>
    <recommendedName>
        <fullName evidence="3">NmrA-like domain-containing protein</fullName>
    </recommendedName>
</protein>
<evidence type="ECO:0000313" key="5">
    <source>
        <dbReference type="Proteomes" id="UP000245956"/>
    </source>
</evidence>
<dbReference type="PANTHER" id="PTHR47706">
    <property type="entry name" value="NMRA-LIKE FAMILY PROTEIN"/>
    <property type="match status" value="1"/>
</dbReference>
<name>A0A2U3DPU7_PURLI</name>
<dbReference type="Gene3D" id="3.40.50.720">
    <property type="entry name" value="NAD(P)-binding Rossmann-like Domain"/>
    <property type="match status" value="1"/>
</dbReference>
<evidence type="ECO:0000313" key="4">
    <source>
        <dbReference type="EMBL" id="PWI64280.1"/>
    </source>
</evidence>
<evidence type="ECO:0000256" key="1">
    <source>
        <dbReference type="ARBA" id="ARBA00022857"/>
    </source>
</evidence>
<proteinExistence type="predicted"/>
<dbReference type="Gene3D" id="3.90.25.10">
    <property type="entry name" value="UDP-galactose 4-epimerase, domain 1"/>
    <property type="match status" value="1"/>
</dbReference>
<evidence type="ECO:0000256" key="2">
    <source>
        <dbReference type="ARBA" id="ARBA00023002"/>
    </source>
</evidence>
<dbReference type="Proteomes" id="UP000245956">
    <property type="component" value="Unassembled WGS sequence"/>
</dbReference>
<evidence type="ECO:0000259" key="3">
    <source>
        <dbReference type="Pfam" id="PF05368"/>
    </source>
</evidence>
<dbReference type="EMBL" id="LCWV01000074">
    <property type="protein sequence ID" value="PWI64280.1"/>
    <property type="molecule type" value="Genomic_DNA"/>
</dbReference>
<dbReference type="InterPro" id="IPR008030">
    <property type="entry name" value="NmrA-like"/>
</dbReference>
<dbReference type="AlphaFoldDB" id="A0A2U3DPU7"/>
<reference evidence="4 5" key="1">
    <citation type="journal article" date="2016" name="Front. Microbiol.">
        <title>Genome and transcriptome sequences reveal the specific parasitism of the nematophagous Purpureocillium lilacinum 36-1.</title>
        <authorList>
            <person name="Xie J."/>
            <person name="Li S."/>
            <person name="Mo C."/>
            <person name="Xiao X."/>
            <person name="Peng D."/>
            <person name="Wang G."/>
            <person name="Xiao Y."/>
        </authorList>
    </citation>
    <scope>NUCLEOTIDE SEQUENCE [LARGE SCALE GENOMIC DNA]</scope>
    <source>
        <strain evidence="4 5">36-1</strain>
    </source>
</reference>
<keyword evidence="1" id="KW-0521">NADP</keyword>
<keyword evidence="2" id="KW-0560">Oxidoreductase</keyword>